<comment type="similarity">
    <text evidence="1">Belongs to the UPF0352 family.</text>
</comment>
<evidence type="ECO:0000313" key="3">
    <source>
        <dbReference type="Proteomes" id="UP001248581"/>
    </source>
</evidence>
<accession>A0ABY9TCX3</accession>
<dbReference type="Proteomes" id="UP001248581">
    <property type="component" value="Chromosome"/>
</dbReference>
<protein>
    <recommendedName>
        <fullName evidence="1">UPF0352 protein RI845_09470</fullName>
    </recommendedName>
</protein>
<dbReference type="RefSeq" id="WP_348385947.1">
    <property type="nucleotide sequence ID" value="NZ_CP134146.1"/>
</dbReference>
<dbReference type="Gene3D" id="1.10.3390.10">
    <property type="entry name" value="YejL-like"/>
    <property type="match status" value="1"/>
</dbReference>
<sequence length="73" mass="8047">MPIVSKYSNERVEKIVQDLIDVLVNEEASTDLALMCLGNTLSTIINNQVPENQRDAIAKNFANALAKSTKTIK</sequence>
<name>A0ABY9TCX3_9GAMM</name>
<dbReference type="HAMAP" id="MF_00816">
    <property type="entry name" value="UPF0352"/>
    <property type="match status" value="1"/>
</dbReference>
<dbReference type="SUPFAM" id="SSF158651">
    <property type="entry name" value="YejL-like"/>
    <property type="match status" value="1"/>
</dbReference>
<dbReference type="InterPro" id="IPR023202">
    <property type="entry name" value="YejL_sf"/>
</dbReference>
<gene>
    <name evidence="2" type="ORF">RI845_09470</name>
</gene>
<dbReference type="PIRSF" id="PIRSF006188">
    <property type="entry name" value="UCP006188"/>
    <property type="match status" value="1"/>
</dbReference>
<dbReference type="NCBIfam" id="NF010242">
    <property type="entry name" value="PRK13689.1"/>
    <property type="match status" value="1"/>
</dbReference>
<reference evidence="3" key="1">
    <citation type="submission" date="2023-09" db="EMBL/GenBank/DDBJ databases">
        <authorList>
            <person name="Li S."/>
            <person name="Li X."/>
            <person name="Zhang C."/>
            <person name="Zhao Z."/>
        </authorList>
    </citation>
    <scope>NUCLEOTIDE SEQUENCE [LARGE SCALE GENOMIC DNA]</scope>
    <source>
        <strain evidence="3">SQ345</strain>
    </source>
</reference>
<evidence type="ECO:0000313" key="2">
    <source>
        <dbReference type="EMBL" id="WNC66782.1"/>
    </source>
</evidence>
<keyword evidence="3" id="KW-1185">Reference proteome</keyword>
<organism evidence="2 3">
    <name type="scientific">Thalassotalea nanhaiensis</name>
    <dbReference type="NCBI Taxonomy" id="3065648"/>
    <lineage>
        <taxon>Bacteria</taxon>
        <taxon>Pseudomonadati</taxon>
        <taxon>Pseudomonadota</taxon>
        <taxon>Gammaproteobacteria</taxon>
        <taxon>Alteromonadales</taxon>
        <taxon>Colwelliaceae</taxon>
        <taxon>Thalassotalea</taxon>
    </lineage>
</organism>
<dbReference type="EMBL" id="CP134146">
    <property type="protein sequence ID" value="WNC66782.1"/>
    <property type="molecule type" value="Genomic_DNA"/>
</dbReference>
<proteinExistence type="inferred from homology"/>
<evidence type="ECO:0000256" key="1">
    <source>
        <dbReference type="HAMAP-Rule" id="MF_00816"/>
    </source>
</evidence>
<dbReference type="InterPro" id="IPR009857">
    <property type="entry name" value="UPF0352"/>
</dbReference>
<dbReference type="Pfam" id="PF07208">
    <property type="entry name" value="DUF1414"/>
    <property type="match status" value="1"/>
</dbReference>